<dbReference type="OrthoDB" id="2674711at2759"/>
<proteinExistence type="predicted"/>
<accession>A0A0D0DFN1</accession>
<keyword evidence="2" id="KW-1185">Reference proteome</keyword>
<evidence type="ECO:0000313" key="2">
    <source>
        <dbReference type="Proteomes" id="UP000054538"/>
    </source>
</evidence>
<reference evidence="2" key="2">
    <citation type="submission" date="2015-01" db="EMBL/GenBank/DDBJ databases">
        <title>Evolutionary Origins and Diversification of the Mycorrhizal Mutualists.</title>
        <authorList>
            <consortium name="DOE Joint Genome Institute"/>
            <consortium name="Mycorrhizal Genomics Consortium"/>
            <person name="Kohler A."/>
            <person name="Kuo A."/>
            <person name="Nagy L.G."/>
            <person name="Floudas D."/>
            <person name="Copeland A."/>
            <person name="Barry K.W."/>
            <person name="Cichocki N."/>
            <person name="Veneault-Fourrey C."/>
            <person name="LaButti K."/>
            <person name="Lindquist E.A."/>
            <person name="Lipzen A."/>
            <person name="Lundell T."/>
            <person name="Morin E."/>
            <person name="Murat C."/>
            <person name="Riley R."/>
            <person name="Ohm R."/>
            <person name="Sun H."/>
            <person name="Tunlid A."/>
            <person name="Henrissat B."/>
            <person name="Grigoriev I.V."/>
            <person name="Hibbett D.S."/>
            <person name="Martin F."/>
        </authorList>
    </citation>
    <scope>NUCLEOTIDE SEQUENCE [LARGE SCALE GENOMIC DNA]</scope>
    <source>
        <strain evidence="2">Ve08.2h10</strain>
    </source>
</reference>
<evidence type="ECO:0000313" key="1">
    <source>
        <dbReference type="EMBL" id="KIK76585.1"/>
    </source>
</evidence>
<gene>
    <name evidence="1" type="ORF">PAXRUDRAFT_36907</name>
</gene>
<dbReference type="EMBL" id="KN827401">
    <property type="protein sequence ID" value="KIK76585.1"/>
    <property type="molecule type" value="Genomic_DNA"/>
</dbReference>
<organism evidence="1 2">
    <name type="scientific">Paxillus rubicundulus Ve08.2h10</name>
    <dbReference type="NCBI Taxonomy" id="930991"/>
    <lineage>
        <taxon>Eukaryota</taxon>
        <taxon>Fungi</taxon>
        <taxon>Dikarya</taxon>
        <taxon>Basidiomycota</taxon>
        <taxon>Agaricomycotina</taxon>
        <taxon>Agaricomycetes</taxon>
        <taxon>Agaricomycetidae</taxon>
        <taxon>Boletales</taxon>
        <taxon>Paxilineae</taxon>
        <taxon>Paxillaceae</taxon>
        <taxon>Paxillus</taxon>
    </lineage>
</organism>
<dbReference type="InParanoid" id="A0A0D0DFN1"/>
<reference evidence="1 2" key="1">
    <citation type="submission" date="2014-04" db="EMBL/GenBank/DDBJ databases">
        <authorList>
            <consortium name="DOE Joint Genome Institute"/>
            <person name="Kuo A."/>
            <person name="Kohler A."/>
            <person name="Jargeat P."/>
            <person name="Nagy L.G."/>
            <person name="Floudas D."/>
            <person name="Copeland A."/>
            <person name="Barry K.W."/>
            <person name="Cichocki N."/>
            <person name="Veneault-Fourrey C."/>
            <person name="LaButti K."/>
            <person name="Lindquist E.A."/>
            <person name="Lipzen A."/>
            <person name="Lundell T."/>
            <person name="Morin E."/>
            <person name="Murat C."/>
            <person name="Sun H."/>
            <person name="Tunlid A."/>
            <person name="Henrissat B."/>
            <person name="Grigoriev I.V."/>
            <person name="Hibbett D.S."/>
            <person name="Martin F."/>
            <person name="Nordberg H.P."/>
            <person name="Cantor M.N."/>
            <person name="Hua S.X."/>
        </authorList>
    </citation>
    <scope>NUCLEOTIDE SEQUENCE [LARGE SCALE GENOMIC DNA]</scope>
    <source>
        <strain evidence="1 2">Ve08.2h10</strain>
    </source>
</reference>
<dbReference type="HOGENOM" id="CLU_146165_0_0_1"/>
<protein>
    <recommendedName>
        <fullName evidence="3">Reverse transcriptase zinc-binding domain-containing protein</fullName>
    </recommendedName>
</protein>
<name>A0A0D0DFN1_9AGAM</name>
<dbReference type="Proteomes" id="UP000054538">
    <property type="component" value="Unassembled WGS sequence"/>
</dbReference>
<sequence>MLCCSFVRLTSTLQRGQSRILVWLHTKHISLNAHLHRLTNGDSPFCPHCPSTKEDVMHYLLRCPQYTRECHTLTRQLHTRVLQMPHLLNYVNSTGRLKTTFSDTRNT</sequence>
<evidence type="ECO:0008006" key="3">
    <source>
        <dbReference type="Google" id="ProtNLM"/>
    </source>
</evidence>
<dbReference type="AlphaFoldDB" id="A0A0D0DFN1"/>